<keyword evidence="3" id="KW-0472">Membrane</keyword>
<dbReference type="OrthoDB" id="2060074at2"/>
<keyword evidence="5" id="KW-0449">Lipoprotein</keyword>
<evidence type="ECO:0000256" key="6">
    <source>
        <dbReference type="SAM" id="SignalP"/>
    </source>
</evidence>
<accession>A0A087VSI5</accession>
<dbReference type="SUPFAM" id="SSF53850">
    <property type="entry name" value="Periplasmic binding protein-like II"/>
    <property type="match status" value="1"/>
</dbReference>
<feature type="chain" id="PRO_5038915370" evidence="6">
    <location>
        <begin position="24"/>
        <end position="420"/>
    </location>
</feature>
<evidence type="ECO:0000256" key="2">
    <source>
        <dbReference type="ARBA" id="ARBA00022729"/>
    </source>
</evidence>
<feature type="signal peptide" evidence="6">
    <location>
        <begin position="1"/>
        <end position="23"/>
    </location>
</feature>
<dbReference type="EMBL" id="CP006018">
    <property type="protein sequence ID" value="AIC91311.1"/>
    <property type="molecule type" value="Genomic_DNA"/>
</dbReference>
<dbReference type="HOGENOM" id="CLU_031285_12_3_11"/>
<dbReference type="AlphaFoldDB" id="A0A087VSI5"/>
<keyword evidence="4" id="KW-0564">Palmitate</keyword>
<dbReference type="InterPro" id="IPR006059">
    <property type="entry name" value="SBP"/>
</dbReference>
<evidence type="ECO:0000313" key="8">
    <source>
        <dbReference type="Proteomes" id="UP000028569"/>
    </source>
</evidence>
<dbReference type="PANTHER" id="PTHR43649">
    <property type="entry name" value="ARABINOSE-BINDING PROTEIN-RELATED"/>
    <property type="match status" value="1"/>
</dbReference>
<gene>
    <name evidence="7" type="ORF">BINDI_0025</name>
</gene>
<dbReference type="Proteomes" id="UP000028569">
    <property type="component" value="Chromosome"/>
</dbReference>
<dbReference type="KEGG" id="bii:BINDI_0025"/>
<dbReference type="Gene3D" id="3.40.190.10">
    <property type="entry name" value="Periplasmic binding protein-like II"/>
    <property type="match status" value="2"/>
</dbReference>
<organism evidence="7 8">
    <name type="scientific">Bifidobacterium [indicum] DSM 20214 = LMG 11587</name>
    <dbReference type="NCBI Taxonomy" id="1341694"/>
    <lineage>
        <taxon>Bacteria</taxon>
        <taxon>Bacillati</taxon>
        <taxon>Actinomycetota</taxon>
        <taxon>Actinomycetes</taxon>
        <taxon>Bifidobacteriales</taxon>
        <taxon>Bifidobacteriaceae</taxon>
        <taxon>Bifidobacterium</taxon>
    </lineage>
</organism>
<keyword evidence="1" id="KW-1003">Cell membrane</keyword>
<protein>
    <submittedName>
        <fullName evidence="7">Putative ABC transporter substrate-binding protein</fullName>
    </submittedName>
</protein>
<evidence type="ECO:0000256" key="1">
    <source>
        <dbReference type="ARBA" id="ARBA00022475"/>
    </source>
</evidence>
<evidence type="ECO:0000313" key="7">
    <source>
        <dbReference type="EMBL" id="AIC91311.1"/>
    </source>
</evidence>
<evidence type="ECO:0000256" key="4">
    <source>
        <dbReference type="ARBA" id="ARBA00023139"/>
    </source>
</evidence>
<evidence type="ECO:0000256" key="5">
    <source>
        <dbReference type="ARBA" id="ARBA00023288"/>
    </source>
</evidence>
<dbReference type="PANTHER" id="PTHR43649:SF33">
    <property type="entry name" value="POLYGALACTURONAN_RHAMNOGALACTURONAN-BINDING PROTEIN YTCQ"/>
    <property type="match status" value="1"/>
</dbReference>
<keyword evidence="8" id="KW-1185">Reference proteome</keyword>
<keyword evidence="2 6" id="KW-0732">Signal</keyword>
<dbReference type="RefSeq" id="WP_033491512.1">
    <property type="nucleotide sequence ID" value="NZ_CP006018.1"/>
</dbReference>
<sequence>MNKIKTVAAVGICCAMAITPLAACGSSSSGGKKTVEFMTMQSTGTAQLKALQGLGKKFEAKNPDITIKMVPGTNNNENDIKVRLAGHNPPDIWNTHGWSRDRYANFLEPLQNRSWAKRLKPIGDDVFKTKDGKFYALPADIQVSGIMYNQTVLDAVGVDPKSIDTWDAFEQACTKLKAAGYTPLISSNKDAGPNGDIADYMLPGMYDENQLKDLSNGKFDTAIYEKYTSRVAKWAKDGWFNVDYTSASQDDISRLMAQDKAGFSFRANGSSQLIQSYNPGVKLGMMPVPAEVGKPYFSTGEDTLTFGVSKTSKNKDAALKFIDFMAEPENLQKLVDVSMNDSALTGVKSALGQFEPTYNYWVNEKKTKLVPFFDRKYLPNGMYNTLAKSTDGLLTGQLTARDAADQVKTSFNGLYGQKSS</sequence>
<dbReference type="InterPro" id="IPR050490">
    <property type="entry name" value="Bact_solute-bd_prot1"/>
</dbReference>
<reference evidence="7 8" key="1">
    <citation type="journal article" date="2014" name="Appl. Environ. Microbiol.">
        <title>Genomic encyclopedia of type strains of the genus Bifidobacterium.</title>
        <authorList>
            <person name="Milani C."/>
            <person name="Lugli G.A."/>
            <person name="Duranti S."/>
            <person name="Turroni F."/>
            <person name="Bottacini F."/>
            <person name="Mangifesta M."/>
            <person name="Sanchez B."/>
            <person name="Viappiani A."/>
            <person name="Mancabelli L."/>
            <person name="Taminiau B."/>
            <person name="Delcenserie V."/>
            <person name="Barrangou R."/>
            <person name="Margolles A."/>
            <person name="van Sinderen D."/>
            <person name="Ventura M."/>
        </authorList>
    </citation>
    <scope>NUCLEOTIDE SEQUENCE [LARGE SCALE GENOMIC DNA]</scope>
    <source>
        <strain evidence="7 8">LMG 11587</strain>
    </source>
</reference>
<evidence type="ECO:0000256" key="3">
    <source>
        <dbReference type="ARBA" id="ARBA00023136"/>
    </source>
</evidence>
<name>A0A087VSI5_9BIFI</name>
<dbReference type="Pfam" id="PF01547">
    <property type="entry name" value="SBP_bac_1"/>
    <property type="match status" value="1"/>
</dbReference>
<proteinExistence type="predicted"/>